<sequence length="92" mass="10856">MLLEKSKNAESLAMVGYLPRWETELSDRRPFYPMEGNFSRWEAYFRRWETVLPDGRWNSPDGSLFYAMEGNFSRWTVKYIEGQADFNEAGTA</sequence>
<gene>
    <name evidence="1" type="ORF">BZG01_13840</name>
</gene>
<accession>A0A2N3I387</accession>
<evidence type="ECO:0000313" key="2">
    <source>
        <dbReference type="Proteomes" id="UP000233618"/>
    </source>
</evidence>
<dbReference type="Proteomes" id="UP000233618">
    <property type="component" value="Unassembled WGS sequence"/>
</dbReference>
<keyword evidence="2" id="KW-1185">Reference proteome</keyword>
<protein>
    <submittedName>
        <fullName evidence="1">Uncharacterized protein</fullName>
    </submittedName>
</protein>
<reference evidence="1 2" key="1">
    <citation type="journal article" date="2017" name="Front. Microbiol.">
        <title>Labilibaculum manganireducens gen. nov., sp. nov. and Labilibaculum filiforme sp. nov., Novel Bacteroidetes Isolated from Subsurface Sediments of the Baltic Sea.</title>
        <authorList>
            <person name="Vandieken V."/>
            <person name="Marshall I.P."/>
            <person name="Niemann H."/>
            <person name="Engelen B."/>
            <person name="Cypionka H."/>
        </authorList>
    </citation>
    <scope>NUCLEOTIDE SEQUENCE [LARGE SCALE GENOMIC DNA]</scope>
    <source>
        <strain evidence="1 2">59.10-2M</strain>
    </source>
</reference>
<organism evidence="1 2">
    <name type="scientific">Labilibaculum manganireducens</name>
    <dbReference type="NCBI Taxonomy" id="1940525"/>
    <lineage>
        <taxon>Bacteria</taxon>
        <taxon>Pseudomonadati</taxon>
        <taxon>Bacteroidota</taxon>
        <taxon>Bacteroidia</taxon>
        <taxon>Marinilabiliales</taxon>
        <taxon>Marinifilaceae</taxon>
        <taxon>Labilibaculum</taxon>
    </lineage>
</organism>
<evidence type="ECO:0000313" key="1">
    <source>
        <dbReference type="EMBL" id="PKQ64756.1"/>
    </source>
</evidence>
<proteinExistence type="predicted"/>
<name>A0A2N3I387_9BACT</name>
<dbReference type="AlphaFoldDB" id="A0A2N3I387"/>
<dbReference type="EMBL" id="MVDE01000021">
    <property type="protein sequence ID" value="PKQ64756.1"/>
    <property type="molecule type" value="Genomic_DNA"/>
</dbReference>
<comment type="caution">
    <text evidence="1">The sequence shown here is derived from an EMBL/GenBank/DDBJ whole genome shotgun (WGS) entry which is preliminary data.</text>
</comment>